<dbReference type="SUPFAM" id="SSF51735">
    <property type="entry name" value="NAD(P)-binding Rossmann-fold domains"/>
    <property type="match status" value="1"/>
</dbReference>
<name>A0ABW1XLE4_9ALTE</name>
<dbReference type="Proteomes" id="UP001596364">
    <property type="component" value="Unassembled WGS sequence"/>
</dbReference>
<dbReference type="InterPro" id="IPR051317">
    <property type="entry name" value="Gfo/Idh/MocA_oxidoreduct"/>
</dbReference>
<dbReference type="Gene3D" id="3.40.50.720">
    <property type="entry name" value="NAD(P)-binding Rossmann-like Domain"/>
    <property type="match status" value="1"/>
</dbReference>
<dbReference type="Pfam" id="PF01408">
    <property type="entry name" value="GFO_IDH_MocA"/>
    <property type="match status" value="1"/>
</dbReference>
<keyword evidence="6" id="KW-1185">Reference proteome</keyword>
<evidence type="ECO:0000256" key="2">
    <source>
        <dbReference type="ARBA" id="ARBA00022729"/>
    </source>
</evidence>
<dbReference type="InterPro" id="IPR036291">
    <property type="entry name" value="NAD(P)-bd_dom_sf"/>
</dbReference>
<dbReference type="RefSeq" id="WP_131257127.1">
    <property type="nucleotide sequence ID" value="NZ_JBHSUS010000001.1"/>
</dbReference>
<comment type="similarity">
    <text evidence="1">Belongs to the Gfo/Idh/MocA family.</text>
</comment>
<comment type="caution">
    <text evidence="5">The sequence shown here is derived from an EMBL/GenBank/DDBJ whole genome shotgun (WGS) entry which is preliminary data.</text>
</comment>
<dbReference type="PANTHER" id="PTHR43708:SF5">
    <property type="entry name" value="CONSERVED EXPRESSED OXIDOREDUCTASE (EUROFUNG)-RELATED"/>
    <property type="match status" value="1"/>
</dbReference>
<feature type="domain" description="Gfo/Idh/MocA-like oxidoreductase N-terminal" evidence="4">
    <location>
        <begin position="49"/>
        <end position="164"/>
    </location>
</feature>
<protein>
    <submittedName>
        <fullName evidence="5">Gfo/Idh/MocA family protein</fullName>
    </submittedName>
</protein>
<keyword evidence="2" id="KW-0732">Signal</keyword>
<organism evidence="5 6">
    <name type="scientific">Pseudobowmanella zhangzhouensis</name>
    <dbReference type="NCBI Taxonomy" id="1537679"/>
    <lineage>
        <taxon>Bacteria</taxon>
        <taxon>Pseudomonadati</taxon>
        <taxon>Pseudomonadota</taxon>
        <taxon>Gammaproteobacteria</taxon>
        <taxon>Alteromonadales</taxon>
        <taxon>Alteromonadaceae</taxon>
    </lineage>
</organism>
<proteinExistence type="inferred from homology"/>
<evidence type="ECO:0000256" key="1">
    <source>
        <dbReference type="ARBA" id="ARBA00010928"/>
    </source>
</evidence>
<dbReference type="InterPro" id="IPR000683">
    <property type="entry name" value="Gfo/Idh/MocA-like_OxRdtase_N"/>
</dbReference>
<sequence length="361" mass="40853">MNTFKKVFRYILMYGFYRTLAKSLYKVDKPVSYSLLGAIYNCRATFRERIGIIGLGNHGFTLIAFFVCVTAKRKISLVIDPSPKAKVLAERVLKCKYYRSVAEAKQDDAFYGDLLYIASDHFSHTKHALEALDSFKKLYVEKPLFVNRDQESDFLKLLDSDKSIYTGFNRPQAPFVSQLKQAMSPRSSIAMIVNGHYLPADHWYRNAEQGSRVLGNLTHWLDLAIRLLAIGKSELVLHLSMVKGDLDDVTVTLKEGARKIDLVFSANCEPNDGVEEFIYWNTEISVGSISNFRSLDVTNVDRTRLVKAGREKNVGHEKAVVAPLNQEETDIQLAVVSSSLALTVEEMFINNICEQTVLFKI</sequence>
<dbReference type="EMBL" id="JBHSUS010000001">
    <property type="protein sequence ID" value="MFC6439595.1"/>
    <property type="molecule type" value="Genomic_DNA"/>
</dbReference>
<evidence type="ECO:0000256" key="3">
    <source>
        <dbReference type="ARBA" id="ARBA00023002"/>
    </source>
</evidence>
<dbReference type="PANTHER" id="PTHR43708">
    <property type="entry name" value="CONSERVED EXPRESSED OXIDOREDUCTASE (EUROFUNG)"/>
    <property type="match status" value="1"/>
</dbReference>
<keyword evidence="3" id="KW-0560">Oxidoreductase</keyword>
<evidence type="ECO:0000313" key="6">
    <source>
        <dbReference type="Proteomes" id="UP001596364"/>
    </source>
</evidence>
<evidence type="ECO:0000259" key="4">
    <source>
        <dbReference type="Pfam" id="PF01408"/>
    </source>
</evidence>
<dbReference type="Gene3D" id="3.30.360.10">
    <property type="entry name" value="Dihydrodipicolinate Reductase, domain 2"/>
    <property type="match status" value="1"/>
</dbReference>
<evidence type="ECO:0000313" key="5">
    <source>
        <dbReference type="EMBL" id="MFC6439595.1"/>
    </source>
</evidence>
<reference evidence="6" key="1">
    <citation type="journal article" date="2019" name="Int. J. Syst. Evol. Microbiol.">
        <title>The Global Catalogue of Microorganisms (GCM) 10K type strain sequencing project: providing services to taxonomists for standard genome sequencing and annotation.</title>
        <authorList>
            <consortium name="The Broad Institute Genomics Platform"/>
            <consortium name="The Broad Institute Genome Sequencing Center for Infectious Disease"/>
            <person name="Wu L."/>
            <person name="Ma J."/>
        </authorList>
    </citation>
    <scope>NUCLEOTIDE SEQUENCE [LARGE SCALE GENOMIC DNA]</scope>
    <source>
        <strain evidence="6">CGMCC 1.16031</strain>
    </source>
</reference>
<accession>A0ABW1XLE4</accession>
<gene>
    <name evidence="5" type="ORF">ACFP85_05450</name>
</gene>